<reference evidence="3 4" key="1">
    <citation type="submission" date="2019-07" db="EMBL/GenBank/DDBJ databases">
        <title>Genomic Encyclopedia of Type Strains, Phase IV (KMG-IV): sequencing the most valuable type-strain genomes for metagenomic binning, comparative biology and taxonomic classification.</title>
        <authorList>
            <person name="Goeker M."/>
        </authorList>
    </citation>
    <scope>NUCLEOTIDE SEQUENCE [LARGE SCALE GENOMIC DNA]</scope>
    <source>
        <strain evidence="3 4">SS015</strain>
    </source>
</reference>
<dbReference type="PANTHER" id="PTHR38342:SF1">
    <property type="entry name" value="SLR5037 PROTEIN"/>
    <property type="match status" value="1"/>
</dbReference>
<evidence type="ECO:0000313" key="3">
    <source>
        <dbReference type="EMBL" id="TYO99357.1"/>
    </source>
</evidence>
<sequence>MAGSFFLGLIAGVVITGVLVWKLMPKLMLTVHKSRLGFEETVAAIEQAAKAHGWNVPKIYDLQNTIRTAGHEDMTPVKIISMCQPDHAYRVLREDANKMVSGIMPCRIGVFVPADGQVRLAKMNVRLMSRMFGGTITEVMAKVATEEERILRDVVEHR</sequence>
<dbReference type="Pfam" id="PF03625">
    <property type="entry name" value="DUF302"/>
    <property type="match status" value="1"/>
</dbReference>
<name>A0A5D3WLP5_9BACT</name>
<dbReference type="Proteomes" id="UP000324159">
    <property type="component" value="Unassembled WGS sequence"/>
</dbReference>
<keyword evidence="1" id="KW-0472">Membrane</keyword>
<feature type="transmembrane region" description="Helical" evidence="1">
    <location>
        <begin position="6"/>
        <end position="24"/>
    </location>
</feature>
<dbReference type="OrthoDB" id="14730at2"/>
<accession>A0A5D3WLP5</accession>
<dbReference type="RefSeq" id="WP_148895276.1">
    <property type="nucleotide sequence ID" value="NZ_VNIB01000003.1"/>
</dbReference>
<feature type="domain" description="DUF302" evidence="2">
    <location>
        <begin position="61"/>
        <end position="123"/>
    </location>
</feature>
<dbReference type="AlphaFoldDB" id="A0A5D3WLP5"/>
<comment type="caution">
    <text evidence="3">The sequence shown here is derived from an EMBL/GenBank/DDBJ whole genome shotgun (WGS) entry which is preliminary data.</text>
</comment>
<evidence type="ECO:0000259" key="2">
    <source>
        <dbReference type="Pfam" id="PF03625"/>
    </source>
</evidence>
<proteinExistence type="predicted"/>
<protein>
    <submittedName>
        <fullName evidence="3">Uncharacterized protein (DUF302 family)</fullName>
    </submittedName>
</protein>
<evidence type="ECO:0000313" key="4">
    <source>
        <dbReference type="Proteomes" id="UP000324159"/>
    </source>
</evidence>
<dbReference type="InterPro" id="IPR005180">
    <property type="entry name" value="DUF302"/>
</dbReference>
<dbReference type="PANTHER" id="PTHR38342">
    <property type="entry name" value="SLR5037 PROTEIN"/>
    <property type="match status" value="1"/>
</dbReference>
<evidence type="ECO:0000256" key="1">
    <source>
        <dbReference type="SAM" id="Phobius"/>
    </source>
</evidence>
<dbReference type="EMBL" id="VNIB01000003">
    <property type="protein sequence ID" value="TYO99357.1"/>
    <property type="molecule type" value="Genomic_DNA"/>
</dbReference>
<dbReference type="SUPFAM" id="SSF103247">
    <property type="entry name" value="TT1751-like"/>
    <property type="match status" value="1"/>
</dbReference>
<organism evidence="3 4">
    <name type="scientific">Geothermobacter ehrlichii</name>
    <dbReference type="NCBI Taxonomy" id="213224"/>
    <lineage>
        <taxon>Bacteria</taxon>
        <taxon>Pseudomonadati</taxon>
        <taxon>Thermodesulfobacteriota</taxon>
        <taxon>Desulfuromonadia</taxon>
        <taxon>Desulfuromonadales</taxon>
        <taxon>Geothermobacteraceae</taxon>
        <taxon>Geothermobacter</taxon>
    </lineage>
</organism>
<keyword evidence="1" id="KW-1133">Transmembrane helix</keyword>
<keyword evidence="4" id="KW-1185">Reference proteome</keyword>
<dbReference type="Gene3D" id="3.30.310.70">
    <property type="entry name" value="TT1751-like domain"/>
    <property type="match status" value="1"/>
</dbReference>
<dbReference type="InterPro" id="IPR035923">
    <property type="entry name" value="TT1751-like_sf"/>
</dbReference>
<keyword evidence="1" id="KW-0812">Transmembrane</keyword>
<dbReference type="CDD" id="cd14797">
    <property type="entry name" value="DUF302"/>
    <property type="match status" value="1"/>
</dbReference>
<gene>
    <name evidence="3" type="ORF">EDC39_103203</name>
</gene>